<gene>
    <name evidence="2" type="ORF">GCM10007890_22020</name>
</gene>
<proteinExistence type="predicted"/>
<keyword evidence="1" id="KW-0472">Membrane</keyword>
<keyword evidence="1" id="KW-1133">Transmembrane helix</keyword>
<evidence type="ECO:0000313" key="3">
    <source>
        <dbReference type="Proteomes" id="UP001157440"/>
    </source>
</evidence>
<protein>
    <submittedName>
        <fullName evidence="2">Uncharacterized protein</fullName>
    </submittedName>
</protein>
<keyword evidence="1" id="KW-0812">Transmembrane</keyword>
<organism evidence="2 3">
    <name type="scientific">Methylobacterium tardum</name>
    <dbReference type="NCBI Taxonomy" id="374432"/>
    <lineage>
        <taxon>Bacteria</taxon>
        <taxon>Pseudomonadati</taxon>
        <taxon>Pseudomonadota</taxon>
        <taxon>Alphaproteobacteria</taxon>
        <taxon>Hyphomicrobiales</taxon>
        <taxon>Methylobacteriaceae</taxon>
        <taxon>Methylobacterium</taxon>
    </lineage>
</organism>
<keyword evidence="3" id="KW-1185">Reference proteome</keyword>
<dbReference type="EMBL" id="BSPL01000013">
    <property type="protein sequence ID" value="GLS70189.1"/>
    <property type="molecule type" value="Genomic_DNA"/>
</dbReference>
<reference evidence="3" key="1">
    <citation type="journal article" date="2019" name="Int. J. Syst. Evol. Microbiol.">
        <title>The Global Catalogue of Microorganisms (GCM) 10K type strain sequencing project: providing services to taxonomists for standard genome sequencing and annotation.</title>
        <authorList>
            <consortium name="The Broad Institute Genomics Platform"/>
            <consortium name="The Broad Institute Genome Sequencing Center for Infectious Disease"/>
            <person name="Wu L."/>
            <person name="Ma J."/>
        </authorList>
    </citation>
    <scope>NUCLEOTIDE SEQUENCE [LARGE SCALE GENOMIC DNA]</scope>
    <source>
        <strain evidence="3">NBRC 103632</strain>
    </source>
</reference>
<accession>A0AA37TGC2</accession>
<dbReference type="AlphaFoldDB" id="A0AA37TGC2"/>
<dbReference type="Proteomes" id="UP001157440">
    <property type="component" value="Unassembled WGS sequence"/>
</dbReference>
<feature type="transmembrane region" description="Helical" evidence="1">
    <location>
        <begin position="130"/>
        <end position="151"/>
    </location>
</feature>
<comment type="caution">
    <text evidence="2">The sequence shown here is derived from an EMBL/GenBank/DDBJ whole genome shotgun (WGS) entry which is preliminary data.</text>
</comment>
<evidence type="ECO:0000256" key="1">
    <source>
        <dbReference type="SAM" id="Phobius"/>
    </source>
</evidence>
<dbReference type="RefSeq" id="WP_238196413.1">
    <property type="nucleotide sequence ID" value="NZ_BPQZ01000010.1"/>
</dbReference>
<sequence length="154" mass="16797">MFLPVSDIDNLSQVDNVRNLRAEQEVVLLLGPDHARRSETIMAIHPSTAPASAGERSCSPSRLYAAIPDFSQPVPIRRPVLIGTVRELPGERRYRSLPDESLPGAIEPWEAVVPVRPDTPHSRALRFLDAAGEMLTAIAIIAGGVFAYGFMPFA</sequence>
<name>A0AA37TGC2_9HYPH</name>
<evidence type="ECO:0000313" key="2">
    <source>
        <dbReference type="EMBL" id="GLS70189.1"/>
    </source>
</evidence>